<sequence length="185" mass="20486">MRALVISGLLLSSLIETDRKLCTIQQRVVRECAPAPLSRAPAVIERVSGHVQAQIIAFTGRQIEPLPDYGHMTDLLVGAYVWGLLEGCLRNLPGDDVPVGDVHARTAVMAAEVCSRVLGRKRMRWVRGQLPQWDGPRTRNLPYRWALSRMRRDGARDGRYLAASDPLCFAKAGSLLAMLLAMAEK</sequence>
<gene>
    <name evidence="1" type="ORF">SAMN02927923_02932</name>
</gene>
<name>A0A1G5K0B4_9HYPH</name>
<evidence type="ECO:0000313" key="1">
    <source>
        <dbReference type="EMBL" id="SCY93611.1"/>
    </source>
</evidence>
<accession>A0A1G5K0B4</accession>
<reference evidence="1 2" key="1">
    <citation type="submission" date="2016-10" db="EMBL/GenBank/DDBJ databases">
        <authorList>
            <person name="de Groot N.N."/>
        </authorList>
    </citation>
    <scope>NUCLEOTIDE SEQUENCE [LARGE SCALE GENOMIC DNA]</scope>
    <source>
        <strain evidence="1 2">CGMCC 1.7666</strain>
    </source>
</reference>
<dbReference type="EMBL" id="FMVJ01000008">
    <property type="protein sequence ID" value="SCY93611.1"/>
    <property type="molecule type" value="Genomic_DNA"/>
</dbReference>
<dbReference type="Proteomes" id="UP000199569">
    <property type="component" value="Unassembled WGS sequence"/>
</dbReference>
<dbReference type="AlphaFoldDB" id="A0A1G5K0B4"/>
<evidence type="ECO:0000313" key="2">
    <source>
        <dbReference type="Proteomes" id="UP000199569"/>
    </source>
</evidence>
<organism evidence="1 2">
    <name type="scientific">Microvirga guangxiensis</name>
    <dbReference type="NCBI Taxonomy" id="549386"/>
    <lineage>
        <taxon>Bacteria</taxon>
        <taxon>Pseudomonadati</taxon>
        <taxon>Pseudomonadota</taxon>
        <taxon>Alphaproteobacteria</taxon>
        <taxon>Hyphomicrobiales</taxon>
        <taxon>Methylobacteriaceae</taxon>
        <taxon>Microvirga</taxon>
    </lineage>
</organism>
<proteinExistence type="predicted"/>
<keyword evidence="2" id="KW-1185">Reference proteome</keyword>
<protein>
    <submittedName>
        <fullName evidence="1">Uncharacterized protein</fullName>
    </submittedName>
</protein>